<accession>A0A0M2HHJ5</accession>
<feature type="transmembrane region" description="Helical" evidence="1">
    <location>
        <begin position="103"/>
        <end position="124"/>
    </location>
</feature>
<evidence type="ECO:0000313" key="3">
    <source>
        <dbReference type="Proteomes" id="UP000034098"/>
    </source>
</evidence>
<feature type="transmembrane region" description="Helical" evidence="1">
    <location>
        <begin position="136"/>
        <end position="153"/>
    </location>
</feature>
<evidence type="ECO:0000256" key="1">
    <source>
        <dbReference type="SAM" id="Phobius"/>
    </source>
</evidence>
<keyword evidence="1" id="KW-1133">Transmembrane helix</keyword>
<reference evidence="2 3" key="1">
    <citation type="submission" date="2015-02" db="EMBL/GenBank/DDBJ databases">
        <title>Draft genome sequences of ten Microbacterium spp. with emphasis on heavy metal contaminated environments.</title>
        <authorList>
            <person name="Corretto E."/>
        </authorList>
    </citation>
    <scope>NUCLEOTIDE SEQUENCE [LARGE SCALE GENOMIC DNA]</scope>
    <source>
        <strain evidence="2 3">DSM 8608</strain>
    </source>
</reference>
<feature type="transmembrane region" description="Helical" evidence="1">
    <location>
        <begin position="33"/>
        <end position="55"/>
    </location>
</feature>
<protein>
    <submittedName>
        <fullName evidence="2">Uncharacterized protein</fullName>
    </submittedName>
</protein>
<keyword evidence="1" id="KW-0812">Transmembrane</keyword>
<feature type="transmembrane region" description="Helical" evidence="1">
    <location>
        <begin position="160"/>
        <end position="179"/>
    </location>
</feature>
<keyword evidence="1" id="KW-0472">Membrane</keyword>
<comment type="caution">
    <text evidence="2">The sequence shown here is derived from an EMBL/GenBank/DDBJ whole genome shotgun (WGS) entry which is preliminary data.</text>
</comment>
<feature type="transmembrane region" description="Helical" evidence="1">
    <location>
        <begin position="67"/>
        <end position="91"/>
    </location>
</feature>
<dbReference type="EMBL" id="JYJA01000027">
    <property type="protein sequence ID" value="KJL44258.1"/>
    <property type="molecule type" value="Genomic_DNA"/>
</dbReference>
<dbReference type="AlphaFoldDB" id="A0A0M2HHJ5"/>
<sequence length="216" mass="22864">MDDETDAANDPRRMLDLIDTTRREAVRRITGRYAGLLVLWAIAWGVGFGALWLTGGVGGVDVLPTAVGWWIFAGALVIAIVWSAVVGIRAGSDGIRGRSQLQGALYGCSWTIVMVAAWGLISGLQSNGLSQELSQLLYPSLYIFLVGVLYLSGGAVWRAVPMYILGGFLIVIAVVGLFFGAPTHFLVYAIAGPVAMLIVAALMLWGPVAPGAAERS</sequence>
<evidence type="ECO:0000313" key="2">
    <source>
        <dbReference type="EMBL" id="KJL44258.1"/>
    </source>
</evidence>
<organism evidence="2 3">
    <name type="scientific">Microbacterium trichothecenolyticum</name>
    <name type="common">Aureobacterium trichothecenolyticum</name>
    <dbReference type="NCBI Taxonomy" id="69370"/>
    <lineage>
        <taxon>Bacteria</taxon>
        <taxon>Bacillati</taxon>
        <taxon>Actinomycetota</taxon>
        <taxon>Actinomycetes</taxon>
        <taxon>Micrococcales</taxon>
        <taxon>Microbacteriaceae</taxon>
        <taxon>Microbacterium</taxon>
    </lineage>
</organism>
<name>A0A0M2HHJ5_MICTR</name>
<gene>
    <name evidence="2" type="ORF">RS82_00901</name>
</gene>
<dbReference type="RefSeq" id="WP_045297223.1">
    <property type="nucleotide sequence ID" value="NZ_JYJA01000027.1"/>
</dbReference>
<dbReference type="Proteomes" id="UP000034098">
    <property type="component" value="Unassembled WGS sequence"/>
</dbReference>
<proteinExistence type="predicted"/>
<keyword evidence="3" id="KW-1185">Reference proteome</keyword>
<dbReference type="PATRIC" id="fig|69370.6.peg.931"/>
<feature type="transmembrane region" description="Helical" evidence="1">
    <location>
        <begin position="185"/>
        <end position="206"/>
    </location>
</feature>
<dbReference type="OrthoDB" id="3240366at2"/>